<feature type="region of interest" description="Disordered" evidence="1">
    <location>
        <begin position="89"/>
        <end position="109"/>
    </location>
</feature>
<feature type="non-terminal residue" evidence="2">
    <location>
        <position position="1"/>
    </location>
</feature>
<sequence length="109" mass="11546">RQQQPQRRRLSSRLSFLLSSSPANSEKPTPPAAAATPASSWDQQQLGTAARRGEQPLSQVSPLLSSSFSPLVHFPLLLCLFLSFAGTNNSSPRGSTTSSLTPSSLVPGI</sequence>
<protein>
    <submittedName>
        <fullName evidence="2">Uncharacterized protein</fullName>
    </submittedName>
</protein>
<feature type="region of interest" description="Disordered" evidence="1">
    <location>
        <begin position="1"/>
        <end position="58"/>
    </location>
</feature>
<dbReference type="AlphaFoldDB" id="A0A6N2BKV4"/>
<reference evidence="2" key="1">
    <citation type="submission" date="2019-05" db="EMBL/GenBank/DDBJ databases">
        <title>The de novo reference genome and transcriptome assemblies of the wild tomato species Solanum chilense.</title>
        <authorList>
            <person name="Stam R."/>
            <person name="Nosenko T."/>
            <person name="Hoerger A.C."/>
            <person name="Stephan W."/>
            <person name="Seidel M.A."/>
            <person name="Kuhn J.M.M."/>
            <person name="Haberer G."/>
            <person name="Tellier A."/>
        </authorList>
    </citation>
    <scope>NUCLEOTIDE SEQUENCE</scope>
    <source>
        <tissue evidence="2">Mature leaves</tissue>
    </source>
</reference>
<evidence type="ECO:0000256" key="1">
    <source>
        <dbReference type="SAM" id="MobiDB-lite"/>
    </source>
</evidence>
<gene>
    <name evidence="2" type="ORF">EJD97_011844</name>
</gene>
<organism evidence="2">
    <name type="scientific">Solanum chilense</name>
    <name type="common">Tomato</name>
    <name type="synonym">Lycopersicon chilense</name>
    <dbReference type="NCBI Taxonomy" id="4083"/>
    <lineage>
        <taxon>Eukaryota</taxon>
        <taxon>Viridiplantae</taxon>
        <taxon>Streptophyta</taxon>
        <taxon>Embryophyta</taxon>
        <taxon>Tracheophyta</taxon>
        <taxon>Spermatophyta</taxon>
        <taxon>Magnoliopsida</taxon>
        <taxon>eudicotyledons</taxon>
        <taxon>Gunneridae</taxon>
        <taxon>Pentapetalae</taxon>
        <taxon>asterids</taxon>
        <taxon>lamiids</taxon>
        <taxon>Solanales</taxon>
        <taxon>Solanaceae</taxon>
        <taxon>Solanoideae</taxon>
        <taxon>Solaneae</taxon>
        <taxon>Solanum</taxon>
        <taxon>Solanum subgen. Lycopersicon</taxon>
    </lineage>
</organism>
<proteinExistence type="predicted"/>
<evidence type="ECO:0000313" key="2">
    <source>
        <dbReference type="EMBL" id="TMW93349.1"/>
    </source>
</evidence>
<name>A0A6N2BKV4_SOLCI</name>
<feature type="compositionally biased region" description="Basic residues" evidence="1">
    <location>
        <begin position="1"/>
        <end position="11"/>
    </location>
</feature>
<feature type="compositionally biased region" description="Low complexity" evidence="1">
    <location>
        <begin position="12"/>
        <end position="21"/>
    </location>
</feature>
<accession>A0A6N2BKV4</accession>
<comment type="caution">
    <text evidence="2">The sequence shown here is derived from an EMBL/GenBank/DDBJ whole genome shotgun (WGS) entry which is preliminary data.</text>
</comment>
<dbReference type="EMBL" id="RXGB01003026">
    <property type="protein sequence ID" value="TMW93349.1"/>
    <property type="molecule type" value="Genomic_DNA"/>
</dbReference>